<gene>
    <name evidence="1" type="ORF">GOODEAATRI_001488</name>
</gene>
<sequence>MNLDTEMYASSWGGEWHRDSVGALYMKAVINTVFWGSIPNFAAFAACLLCSPSGQFISLPGIKPTSTIIKTFRKIYFALPKHHRKKVQVESFVQLPNHHCGSFRGEVNKLILILEFILKRDFRPLSKSPVLFLLSPGKVHLRLSVVQEWLSTRSVPVVAHIMDTSMYGGSSLQSQTL</sequence>
<accession>A0ABV0NUC5</accession>
<name>A0ABV0NUC5_9TELE</name>
<proteinExistence type="predicted"/>
<evidence type="ECO:0000313" key="2">
    <source>
        <dbReference type="Proteomes" id="UP001476798"/>
    </source>
</evidence>
<protein>
    <submittedName>
        <fullName evidence="1">Uncharacterized protein</fullName>
    </submittedName>
</protein>
<comment type="caution">
    <text evidence="1">The sequence shown here is derived from an EMBL/GenBank/DDBJ whole genome shotgun (WGS) entry which is preliminary data.</text>
</comment>
<reference evidence="1 2" key="1">
    <citation type="submission" date="2021-06" db="EMBL/GenBank/DDBJ databases">
        <authorList>
            <person name="Palmer J.M."/>
        </authorList>
    </citation>
    <scope>NUCLEOTIDE SEQUENCE [LARGE SCALE GENOMIC DNA]</scope>
    <source>
        <strain evidence="1 2">GA_2019</strain>
        <tissue evidence="1">Muscle</tissue>
    </source>
</reference>
<dbReference type="Proteomes" id="UP001476798">
    <property type="component" value="Unassembled WGS sequence"/>
</dbReference>
<organism evidence="1 2">
    <name type="scientific">Goodea atripinnis</name>
    <dbReference type="NCBI Taxonomy" id="208336"/>
    <lineage>
        <taxon>Eukaryota</taxon>
        <taxon>Metazoa</taxon>
        <taxon>Chordata</taxon>
        <taxon>Craniata</taxon>
        <taxon>Vertebrata</taxon>
        <taxon>Euteleostomi</taxon>
        <taxon>Actinopterygii</taxon>
        <taxon>Neopterygii</taxon>
        <taxon>Teleostei</taxon>
        <taxon>Neoteleostei</taxon>
        <taxon>Acanthomorphata</taxon>
        <taxon>Ovalentaria</taxon>
        <taxon>Atherinomorphae</taxon>
        <taxon>Cyprinodontiformes</taxon>
        <taxon>Goodeidae</taxon>
        <taxon>Goodea</taxon>
    </lineage>
</organism>
<dbReference type="EMBL" id="JAHRIO010050021">
    <property type="protein sequence ID" value="MEQ2173832.1"/>
    <property type="molecule type" value="Genomic_DNA"/>
</dbReference>
<evidence type="ECO:0000313" key="1">
    <source>
        <dbReference type="EMBL" id="MEQ2173832.1"/>
    </source>
</evidence>
<keyword evidence="2" id="KW-1185">Reference proteome</keyword>